<protein>
    <submittedName>
        <fullName evidence="2">Uncharacterized protein</fullName>
    </submittedName>
</protein>
<gene>
    <name evidence="2" type="ORF">TNCV_3940961</name>
</gene>
<reference evidence="2" key="1">
    <citation type="submission" date="2020-08" db="EMBL/GenBank/DDBJ databases">
        <title>Multicomponent nature underlies the extraordinary mechanical properties of spider dragline silk.</title>
        <authorList>
            <person name="Kono N."/>
            <person name="Nakamura H."/>
            <person name="Mori M."/>
            <person name="Yoshida Y."/>
            <person name="Ohtoshi R."/>
            <person name="Malay A.D."/>
            <person name="Moran D.A.P."/>
            <person name="Tomita M."/>
            <person name="Numata K."/>
            <person name="Arakawa K."/>
        </authorList>
    </citation>
    <scope>NUCLEOTIDE SEQUENCE</scope>
</reference>
<keyword evidence="3" id="KW-1185">Reference proteome</keyword>
<feature type="region of interest" description="Disordered" evidence="1">
    <location>
        <begin position="66"/>
        <end position="105"/>
    </location>
</feature>
<feature type="compositionally biased region" description="Acidic residues" evidence="1">
    <location>
        <begin position="69"/>
        <end position="80"/>
    </location>
</feature>
<evidence type="ECO:0000256" key="1">
    <source>
        <dbReference type="SAM" id="MobiDB-lite"/>
    </source>
</evidence>
<organism evidence="2 3">
    <name type="scientific">Trichonephila clavipes</name>
    <name type="common">Golden silk orbweaver</name>
    <name type="synonym">Nephila clavipes</name>
    <dbReference type="NCBI Taxonomy" id="2585209"/>
    <lineage>
        <taxon>Eukaryota</taxon>
        <taxon>Metazoa</taxon>
        <taxon>Ecdysozoa</taxon>
        <taxon>Arthropoda</taxon>
        <taxon>Chelicerata</taxon>
        <taxon>Arachnida</taxon>
        <taxon>Araneae</taxon>
        <taxon>Araneomorphae</taxon>
        <taxon>Entelegynae</taxon>
        <taxon>Araneoidea</taxon>
        <taxon>Nephilidae</taxon>
        <taxon>Trichonephila</taxon>
    </lineage>
</organism>
<proteinExistence type="predicted"/>
<comment type="caution">
    <text evidence="2">The sequence shown here is derived from an EMBL/GenBank/DDBJ whole genome shotgun (WGS) entry which is preliminary data.</text>
</comment>
<evidence type="ECO:0000313" key="3">
    <source>
        <dbReference type="Proteomes" id="UP000887159"/>
    </source>
</evidence>
<feature type="compositionally biased region" description="Polar residues" evidence="1">
    <location>
        <begin position="85"/>
        <end position="99"/>
    </location>
</feature>
<accession>A0A8X7B8F7</accession>
<dbReference type="Proteomes" id="UP000887159">
    <property type="component" value="Unassembled WGS sequence"/>
</dbReference>
<dbReference type="EMBL" id="BMAU01021363">
    <property type="protein sequence ID" value="GFY23400.1"/>
    <property type="molecule type" value="Genomic_DNA"/>
</dbReference>
<sequence length="127" mass="14436">MIDHSRKLMVELGEWGHLSSLFLTENHSSLGGRFRNFNGRVACGRSSLVVRVTSSWPMCDEFELRDTEDPPYIEPDDETDKEFSGESSSIDSYNPQPSSDKGAYISQRIVLMSRNMDNQINTSHCKE</sequence>
<evidence type="ECO:0000313" key="2">
    <source>
        <dbReference type="EMBL" id="GFY23400.1"/>
    </source>
</evidence>
<name>A0A8X7B8F7_TRICX</name>
<dbReference type="AlphaFoldDB" id="A0A8X7B8F7"/>